<dbReference type="Gene3D" id="2.60.120.10">
    <property type="entry name" value="Jelly Rolls"/>
    <property type="match status" value="1"/>
</dbReference>
<accession>A0A7G9Z2J5</accession>
<evidence type="ECO:0000256" key="3">
    <source>
        <dbReference type="RuleBase" id="RU364069"/>
    </source>
</evidence>
<protein>
    <recommendedName>
        <fullName evidence="3">dTDP-4-dehydrorhamnose 3,5-epimerase</fullName>
        <ecNumber evidence="3">5.1.3.13</ecNumber>
    </recommendedName>
    <alternativeName>
        <fullName evidence="3">Thymidine diphospho-4-keto-rhamnose 3,5-epimerase</fullName>
    </alternativeName>
</protein>
<keyword evidence="3 4" id="KW-0413">Isomerase</keyword>
<name>A0A7G9Z2J5_9EURY</name>
<proteinExistence type="inferred from homology"/>
<dbReference type="PANTHER" id="PTHR21047:SF2">
    <property type="entry name" value="THYMIDINE DIPHOSPHO-4-KETO-RHAMNOSE 3,5-EPIMERASE"/>
    <property type="match status" value="1"/>
</dbReference>
<dbReference type="GO" id="GO:0008830">
    <property type="term" value="F:dTDP-4-dehydrorhamnose 3,5-epimerase activity"/>
    <property type="evidence" value="ECO:0007669"/>
    <property type="project" value="UniProtKB-UniRule"/>
</dbReference>
<dbReference type="InterPro" id="IPR000888">
    <property type="entry name" value="RmlC-like"/>
</dbReference>
<dbReference type="InterPro" id="IPR014710">
    <property type="entry name" value="RmlC-like_jellyroll"/>
</dbReference>
<reference evidence="4" key="1">
    <citation type="submission" date="2020-06" db="EMBL/GenBank/DDBJ databases">
        <title>Unique genomic features of the anaerobic methanotrophic archaea.</title>
        <authorList>
            <person name="Chadwick G.L."/>
            <person name="Skennerton C.T."/>
            <person name="Laso-Perez R."/>
            <person name="Leu A.O."/>
            <person name="Speth D.R."/>
            <person name="Yu H."/>
            <person name="Morgan-Lang C."/>
            <person name="Hatzenpichler R."/>
            <person name="Goudeau D."/>
            <person name="Malmstrom R."/>
            <person name="Brazelton W.J."/>
            <person name="Woyke T."/>
            <person name="Hallam S.J."/>
            <person name="Tyson G.W."/>
            <person name="Wegener G."/>
            <person name="Boetius A."/>
            <person name="Orphan V."/>
        </authorList>
    </citation>
    <scope>NUCLEOTIDE SEQUENCE</scope>
</reference>
<evidence type="ECO:0000256" key="1">
    <source>
        <dbReference type="PIRSR" id="PIRSR600888-1"/>
    </source>
</evidence>
<dbReference type="GO" id="GO:0005829">
    <property type="term" value="C:cytosol"/>
    <property type="evidence" value="ECO:0007669"/>
    <property type="project" value="TreeGrafter"/>
</dbReference>
<gene>
    <name evidence="4" type="primary">rmlC</name>
    <name evidence="4" type="ORF">ILIMKHIM_00008</name>
</gene>
<dbReference type="InterPro" id="IPR011051">
    <property type="entry name" value="RmlC_Cupin_sf"/>
</dbReference>
<dbReference type="CDD" id="cd00438">
    <property type="entry name" value="cupin_RmlC"/>
    <property type="match status" value="1"/>
</dbReference>
<dbReference type="EC" id="5.1.3.13" evidence="3"/>
<dbReference type="AlphaFoldDB" id="A0A7G9Z2J5"/>
<feature type="site" description="Participates in a stacking interaction with the thymidine ring of dTDP-4-oxo-6-deoxyglucose" evidence="2">
    <location>
        <position position="138"/>
    </location>
</feature>
<dbReference type="Pfam" id="PF00908">
    <property type="entry name" value="dTDP_sugar_isom"/>
    <property type="match status" value="1"/>
</dbReference>
<feature type="active site" description="Proton acceptor" evidence="1">
    <location>
        <position position="62"/>
    </location>
</feature>
<dbReference type="UniPathway" id="UPA00124"/>
<evidence type="ECO:0000313" key="4">
    <source>
        <dbReference type="EMBL" id="QNO54479.1"/>
    </source>
</evidence>
<comment type="subunit">
    <text evidence="3">Homodimer.</text>
</comment>
<feature type="active site" description="Proton donor" evidence="1">
    <location>
        <position position="132"/>
    </location>
</feature>
<comment type="similarity">
    <text evidence="3">Belongs to the dTDP-4-dehydrorhamnose 3,5-epimerase family.</text>
</comment>
<comment type="function">
    <text evidence="3">Catalyzes the epimerization of the C3' and C5'positions of dTDP-6-deoxy-D-xylo-4-hexulose, forming dTDP-6-deoxy-L-lyxo-4-hexulose.</text>
</comment>
<dbReference type="SUPFAM" id="SSF51182">
    <property type="entry name" value="RmlC-like cupins"/>
    <property type="match status" value="1"/>
</dbReference>
<comment type="catalytic activity">
    <reaction evidence="3">
        <text>dTDP-4-dehydro-6-deoxy-alpha-D-glucose = dTDP-4-dehydro-beta-L-rhamnose</text>
        <dbReference type="Rhea" id="RHEA:16969"/>
        <dbReference type="ChEBI" id="CHEBI:57649"/>
        <dbReference type="ChEBI" id="CHEBI:62830"/>
        <dbReference type="EC" id="5.1.3.13"/>
    </reaction>
</comment>
<organism evidence="4">
    <name type="scientific">Candidatus Methanophaga sp. ANME-1 ERB7</name>
    <dbReference type="NCBI Taxonomy" id="2759913"/>
    <lineage>
        <taxon>Archaea</taxon>
        <taxon>Methanobacteriati</taxon>
        <taxon>Methanobacteriota</taxon>
        <taxon>Stenosarchaea group</taxon>
        <taxon>Methanomicrobia</taxon>
        <taxon>Candidatus Methanophagales</taxon>
        <taxon>Candidatus Methanophagaceae</taxon>
        <taxon>Candidatus Methanophaga</taxon>
    </lineage>
</organism>
<dbReference type="EMBL" id="MT631582">
    <property type="protein sequence ID" value="QNO54479.1"/>
    <property type="molecule type" value="Genomic_DNA"/>
</dbReference>
<comment type="pathway">
    <text evidence="3">Carbohydrate biosynthesis; dTDP-L-rhamnose biosynthesis.</text>
</comment>
<dbReference type="GO" id="GO:0019305">
    <property type="term" value="P:dTDP-rhamnose biosynthetic process"/>
    <property type="evidence" value="ECO:0007669"/>
    <property type="project" value="UniProtKB-UniRule"/>
</dbReference>
<dbReference type="GO" id="GO:0000271">
    <property type="term" value="P:polysaccharide biosynthetic process"/>
    <property type="evidence" value="ECO:0007669"/>
    <property type="project" value="TreeGrafter"/>
</dbReference>
<dbReference type="PANTHER" id="PTHR21047">
    <property type="entry name" value="DTDP-6-DEOXY-D-GLUCOSE-3,5 EPIMERASE"/>
    <property type="match status" value="1"/>
</dbReference>
<evidence type="ECO:0000256" key="2">
    <source>
        <dbReference type="PIRSR" id="PIRSR600888-3"/>
    </source>
</evidence>
<dbReference type="NCBIfam" id="TIGR01221">
    <property type="entry name" value="rmlC"/>
    <property type="match status" value="1"/>
</dbReference>
<sequence>MEVTETKLKGVMIIEPEVFRDIRGFFMRVYDDTIFRKYGIHRNWVQENHSLSVEKGVIRGMHFQFPPHTETKLVRVISGEIYDVFIDLRKDSSTFGKWDSIKLSVDNKKMVSIPRGFAHGFCSLTKNCEVLYKMDNYYAPNSVGIIRWNDPDLGIDWPVNDPILSEKDSEAKSFREFIDTYGGLEV</sequence>